<evidence type="ECO:0008006" key="3">
    <source>
        <dbReference type="Google" id="ProtNLM"/>
    </source>
</evidence>
<dbReference type="Proteomes" id="UP000214747">
    <property type="component" value="Unassembled WGS sequence"/>
</dbReference>
<dbReference type="EMBL" id="NJGV01000052">
    <property type="protein sequence ID" value="OWY31669.1"/>
    <property type="molecule type" value="Genomic_DNA"/>
</dbReference>
<organism evidence="1 2">
    <name type="scientific">Herbaspirillum aquaticum</name>
    <dbReference type="NCBI Taxonomy" id="568783"/>
    <lineage>
        <taxon>Bacteria</taxon>
        <taxon>Pseudomonadati</taxon>
        <taxon>Pseudomonadota</taxon>
        <taxon>Betaproteobacteria</taxon>
        <taxon>Burkholderiales</taxon>
        <taxon>Oxalobacteraceae</taxon>
        <taxon>Herbaspirillum</taxon>
    </lineage>
</organism>
<evidence type="ECO:0000313" key="1">
    <source>
        <dbReference type="EMBL" id="OWY31669.1"/>
    </source>
</evidence>
<reference evidence="1 2" key="1">
    <citation type="journal article" date="2010" name="Int. J. Syst. Evol. Microbiol.">
        <title>Reclassification of Herbaspirillum putei as a later heterotypic synonym of Herbaspirillum huttiense, with the description of H. huttiense subsp. huttiense subsp. nov. and H. huttiense subsp. putei subsp. nov., comb. nov., and description of Herbaspirillum aquaticum sp. nov.</title>
        <authorList>
            <person name="Dobritsa A.P."/>
            <person name="Reddy M.C."/>
            <person name="Samadpour M."/>
        </authorList>
    </citation>
    <scope>NUCLEOTIDE SEQUENCE [LARGE SCALE GENOMIC DNA]</scope>
    <source>
        <strain evidence="1 2">IEH 4430</strain>
    </source>
</reference>
<dbReference type="RefSeq" id="WP_088757555.1">
    <property type="nucleotide sequence ID" value="NZ_NJGV01000052.1"/>
</dbReference>
<name>A0A225SR87_9BURK</name>
<evidence type="ECO:0000313" key="2">
    <source>
        <dbReference type="Proteomes" id="UP000214747"/>
    </source>
</evidence>
<sequence>MARAPSLKLYQAQKCIDKYVDAMLSEIAYSVVNFGFADDQLSLPITQMRENVGRIRIDGKNEWTVEFLHKNRNTSLVLIDFRGNVGKNSRVSLNPLYQNEIWSELIYLAPAPMPKLICETYAEANVHLKANLASLESFIKKTRITFERADGVSEKYCQKLLRNLLTARRLRDLAFEDEGSFYLPEHWTETDSGRMYGRALSLQRISQEVRNAALGRCHKYDFKASSYGLMTGLAKNINPELKIATIGEYIRKRSDIRKKIASDIEISDEWMKDIFTSLGFGASTADNPYTSIRGKLGKEKYDVLMANRQFRHIYECMDAVRKTIAASFPDDFEFLGRKYDAIDPNSEFHKKRTANQKLAWIYQVMESHAITHFGERAMEHGYEPILFAHDCVYFSQKLPQALLEDIMYELNQMFPLKWTHPSRQRLPEFKLHP</sequence>
<proteinExistence type="predicted"/>
<protein>
    <recommendedName>
        <fullName evidence="3">DNA-directed DNA polymerase family A palm domain-containing protein</fullName>
    </recommendedName>
</protein>
<comment type="caution">
    <text evidence="1">The sequence shown here is derived from an EMBL/GenBank/DDBJ whole genome shotgun (WGS) entry which is preliminary data.</text>
</comment>
<accession>A0A225SR87</accession>
<dbReference type="AlphaFoldDB" id="A0A225SR87"/>
<keyword evidence="2" id="KW-1185">Reference proteome</keyword>
<gene>
    <name evidence="1" type="ORF">CEJ45_24340</name>
</gene>